<reference evidence="1" key="1">
    <citation type="submission" date="2021-01" db="EMBL/GenBank/DDBJ databases">
        <authorList>
            <consortium name="Genoscope - CEA"/>
            <person name="William W."/>
        </authorList>
    </citation>
    <scope>NUCLEOTIDE SEQUENCE</scope>
</reference>
<proteinExistence type="predicted"/>
<organism evidence="1">
    <name type="scientific">Brassica napus</name>
    <name type="common">Rape</name>
    <dbReference type="NCBI Taxonomy" id="3708"/>
    <lineage>
        <taxon>Eukaryota</taxon>
        <taxon>Viridiplantae</taxon>
        <taxon>Streptophyta</taxon>
        <taxon>Embryophyta</taxon>
        <taxon>Tracheophyta</taxon>
        <taxon>Spermatophyta</taxon>
        <taxon>Magnoliopsida</taxon>
        <taxon>eudicotyledons</taxon>
        <taxon>Gunneridae</taxon>
        <taxon>Pentapetalae</taxon>
        <taxon>rosids</taxon>
        <taxon>malvids</taxon>
        <taxon>Brassicales</taxon>
        <taxon>Brassicaceae</taxon>
        <taxon>Brassiceae</taxon>
        <taxon>Brassica</taxon>
    </lineage>
</organism>
<protein>
    <submittedName>
        <fullName evidence="1">(rape) hypothetical protein</fullName>
    </submittedName>
</protein>
<sequence length="81" mass="8718">RETTTADAVKISSQRLCSFNLDSVSSSPKIGRHLPVDLKPILSFAPLFLQSPISSFGCEELQIPSNDLVPTIAKTFAGSKL</sequence>
<accession>A0A816J8C7</accession>
<dbReference type="AlphaFoldDB" id="A0A816J8C7"/>
<evidence type="ECO:0000313" key="1">
    <source>
        <dbReference type="EMBL" id="CAF1768276.1"/>
    </source>
</evidence>
<dbReference type="EMBL" id="HG994373">
    <property type="protein sequence ID" value="CAF1768276.1"/>
    <property type="molecule type" value="Genomic_DNA"/>
</dbReference>
<feature type="non-terminal residue" evidence="1">
    <location>
        <position position="1"/>
    </location>
</feature>
<dbReference type="Proteomes" id="UP001295469">
    <property type="component" value="Chromosome C09"/>
</dbReference>
<name>A0A816J8C7_BRANA</name>
<gene>
    <name evidence="1" type="ORF">DARMORV10_C09P50460.1</name>
</gene>